<dbReference type="EMBL" id="JBBMFS010000005">
    <property type="protein sequence ID" value="MEQ2554829.1"/>
    <property type="molecule type" value="Genomic_DNA"/>
</dbReference>
<feature type="transmembrane region" description="Helical" evidence="9">
    <location>
        <begin position="313"/>
        <end position="331"/>
    </location>
</feature>
<evidence type="ECO:0000256" key="9">
    <source>
        <dbReference type="SAM" id="Phobius"/>
    </source>
</evidence>
<reference evidence="11" key="1">
    <citation type="submission" date="2024-03" db="EMBL/GenBank/DDBJ databases">
        <title>Human intestinal bacterial collection.</title>
        <authorList>
            <person name="Pauvert C."/>
            <person name="Hitch T.C.A."/>
            <person name="Clavel T."/>
        </authorList>
    </citation>
    <scope>NUCLEOTIDE SEQUENCE [LARGE SCALE GENOMIC DNA]</scope>
    <source>
        <strain evidence="11">CLA-AA-H89B</strain>
    </source>
</reference>
<accession>A0ABV1H546</accession>
<keyword evidence="7 9" id="KW-0472">Membrane</keyword>
<gene>
    <name evidence="11" type="ORF">WMO37_07325</name>
</gene>
<evidence type="ECO:0000256" key="6">
    <source>
        <dbReference type="ARBA" id="ARBA00022989"/>
    </source>
</evidence>
<comment type="subcellular location">
    <subcellularLocation>
        <location evidence="1">Cell membrane</location>
        <topology evidence="1">Multi-pass membrane protein</topology>
    </subcellularLocation>
</comment>
<dbReference type="PANTHER" id="PTHR33451">
    <property type="entry name" value="MALATE-2H(+)/NA(+)-LACTATE ANTIPORTER"/>
    <property type="match status" value="1"/>
</dbReference>
<feature type="domain" description="Na+/H+ antiporter NhaC-like C-terminal" evidence="10">
    <location>
        <begin position="8"/>
        <end position="241"/>
    </location>
</feature>
<keyword evidence="12" id="KW-1185">Reference proteome</keyword>
<evidence type="ECO:0000256" key="5">
    <source>
        <dbReference type="ARBA" id="ARBA00022692"/>
    </source>
</evidence>
<keyword evidence="2" id="KW-0813">Transport</keyword>
<protein>
    <submittedName>
        <fullName evidence="11">Na+/H+ antiporter NhaC family protein</fullName>
    </submittedName>
</protein>
<organism evidence="11 12">
    <name type="scientific">Lachnospira intestinalis</name>
    <dbReference type="NCBI Taxonomy" id="3133158"/>
    <lineage>
        <taxon>Bacteria</taxon>
        <taxon>Bacillati</taxon>
        <taxon>Bacillota</taxon>
        <taxon>Clostridia</taxon>
        <taxon>Lachnospirales</taxon>
        <taxon>Lachnospiraceae</taxon>
        <taxon>Lachnospira</taxon>
    </lineage>
</organism>
<feature type="transmembrane region" description="Helical" evidence="9">
    <location>
        <begin position="264"/>
        <end position="292"/>
    </location>
</feature>
<name>A0ABV1H546_9FIRM</name>
<feature type="transmembrane region" description="Helical" evidence="9">
    <location>
        <begin position="437"/>
        <end position="457"/>
    </location>
</feature>
<feature type="domain" description="Na+/H+ antiporter NhaC-like C-terminal" evidence="10">
    <location>
        <begin position="266"/>
        <end position="455"/>
    </location>
</feature>
<evidence type="ECO:0000313" key="11">
    <source>
        <dbReference type="EMBL" id="MEQ2554829.1"/>
    </source>
</evidence>
<evidence type="ECO:0000256" key="2">
    <source>
        <dbReference type="ARBA" id="ARBA00022448"/>
    </source>
</evidence>
<dbReference type="Proteomes" id="UP001546774">
    <property type="component" value="Unassembled WGS sequence"/>
</dbReference>
<keyword evidence="4" id="KW-1003">Cell membrane</keyword>
<keyword evidence="6 9" id="KW-1133">Transmembrane helix</keyword>
<dbReference type="InterPro" id="IPR018461">
    <property type="entry name" value="Na/H_Antiport_NhaC-like_C"/>
</dbReference>
<evidence type="ECO:0000313" key="12">
    <source>
        <dbReference type="Proteomes" id="UP001546774"/>
    </source>
</evidence>
<dbReference type="Pfam" id="PF03553">
    <property type="entry name" value="Na_H_antiporter"/>
    <property type="match status" value="2"/>
</dbReference>
<dbReference type="PANTHER" id="PTHR33451:SF5">
    <property type="entry name" value="NA+_H+ ANTIPORTER"/>
    <property type="match status" value="1"/>
</dbReference>
<evidence type="ECO:0000256" key="3">
    <source>
        <dbReference type="ARBA" id="ARBA00022449"/>
    </source>
</evidence>
<proteinExistence type="inferred from homology"/>
<comment type="similarity">
    <text evidence="8">Belongs to the NhaC Na(+)/H(+) (TC 2.A.35) antiporter family.</text>
</comment>
<feature type="transmembrane region" description="Helical" evidence="9">
    <location>
        <begin position="65"/>
        <end position="82"/>
    </location>
</feature>
<evidence type="ECO:0000256" key="4">
    <source>
        <dbReference type="ARBA" id="ARBA00022475"/>
    </source>
</evidence>
<feature type="transmembrane region" description="Helical" evidence="9">
    <location>
        <begin position="225"/>
        <end position="244"/>
    </location>
</feature>
<feature type="transmembrane region" description="Helical" evidence="9">
    <location>
        <begin position="40"/>
        <end position="59"/>
    </location>
</feature>
<evidence type="ECO:0000256" key="7">
    <source>
        <dbReference type="ARBA" id="ARBA00023136"/>
    </source>
</evidence>
<keyword evidence="5 9" id="KW-0812">Transmembrane</keyword>
<feature type="transmembrane region" description="Helical" evidence="9">
    <location>
        <begin position="146"/>
        <end position="174"/>
    </location>
</feature>
<evidence type="ECO:0000256" key="1">
    <source>
        <dbReference type="ARBA" id="ARBA00004651"/>
    </source>
</evidence>
<sequence>MQILAADIKTIKIILKEARIHMNNTTANMPLKDSLKPSPLALLPIGVFLVIYAGSGIIFHDFYNMPAIIAFLAALLTAFLQTRTLSFSEKITVIAKGLADENIITMCLIFLTAGAFSGAVSAAGGVEHTVNLGLKLLPASWSAAGLFIIGCFLSISMGTSVGTISALAPIAVGISEKTSISLAMCIGAVISGAMFGDNLSMISDTTIAATRTQGCSMKDKFRTNFFIVLPAAILTFVLLLILPSHSEVVSVYAKDANLLLIAPYLFVLVSALCGMNVFAVLILGTVFSLAAGIFTGNLSGMEIFTCMGDGITAMYDITVISIIVSCIGSLIKYNGGIDWLLTAIRQRIRSPKGARFGISVLTAGIDTATANNTISIILAGPIAKEISTEYDISPCETASLLDISASVTQGLLPYGAQVLYASAATASAVMPLSGVDIIAYNYYPMFMAFCLLGWIFLRRTHNK</sequence>
<evidence type="ECO:0000259" key="10">
    <source>
        <dbReference type="Pfam" id="PF03553"/>
    </source>
</evidence>
<evidence type="ECO:0000256" key="8">
    <source>
        <dbReference type="ARBA" id="ARBA00038435"/>
    </source>
</evidence>
<feature type="transmembrane region" description="Helical" evidence="9">
    <location>
        <begin position="103"/>
        <end position="126"/>
    </location>
</feature>
<keyword evidence="3" id="KW-0050">Antiport</keyword>
<comment type="caution">
    <text evidence="11">The sequence shown here is derived from an EMBL/GenBank/DDBJ whole genome shotgun (WGS) entry which is preliminary data.</text>
</comment>
<dbReference type="InterPro" id="IPR052180">
    <property type="entry name" value="NhaC_Na-H+_Antiporter"/>
</dbReference>